<reference evidence="2" key="1">
    <citation type="submission" date="2021-11" db="EMBL/GenBank/DDBJ databases">
        <title>Cultivation dependent microbiological survey of springs from the worlds oldest radium mine currently devoted to the extraction of radon-saturated water.</title>
        <authorList>
            <person name="Kapinusova G."/>
            <person name="Smrhova T."/>
            <person name="Strejcek M."/>
            <person name="Suman J."/>
            <person name="Jani K."/>
            <person name="Pajer P."/>
            <person name="Uhlik O."/>
        </authorList>
    </citation>
    <scope>NUCLEOTIDE SEQUENCE [LARGE SCALE GENOMIC DNA]</scope>
    <source>
        <strain evidence="2">J379</strain>
    </source>
</reference>
<sequence>MTVASLTSRTFRVAPAAGGDQQVVATVLLSAADGRALSDALSWLRTRDYLAPVVESADQILALRALVALIDQIDSITDDGHGAPMDLTQAQVALLGEAAVRYASERDVEDGYVVPAERERVARLRELSHRLFDLGADFAGAVAEAQAHH</sequence>
<organism evidence="1 2">
    <name type="scientific">Svornostia abyssi</name>
    <dbReference type="NCBI Taxonomy" id="2898438"/>
    <lineage>
        <taxon>Bacteria</taxon>
        <taxon>Bacillati</taxon>
        <taxon>Actinomycetota</taxon>
        <taxon>Thermoleophilia</taxon>
        <taxon>Solirubrobacterales</taxon>
        <taxon>Baekduiaceae</taxon>
        <taxon>Svornostia</taxon>
    </lineage>
</organism>
<dbReference type="Proteomes" id="UP001058860">
    <property type="component" value="Chromosome"/>
</dbReference>
<dbReference type="RefSeq" id="WP_353866137.1">
    <property type="nucleotide sequence ID" value="NZ_CP088295.1"/>
</dbReference>
<gene>
    <name evidence="1" type="ORF">LRS13_09280</name>
</gene>
<proteinExistence type="predicted"/>
<protein>
    <submittedName>
        <fullName evidence="1">Uncharacterized protein</fullName>
    </submittedName>
</protein>
<accession>A0ABY5PMZ6</accession>
<dbReference type="EMBL" id="CP088295">
    <property type="protein sequence ID" value="UUY05692.1"/>
    <property type="molecule type" value="Genomic_DNA"/>
</dbReference>
<evidence type="ECO:0000313" key="2">
    <source>
        <dbReference type="Proteomes" id="UP001058860"/>
    </source>
</evidence>
<evidence type="ECO:0000313" key="1">
    <source>
        <dbReference type="EMBL" id="UUY05692.1"/>
    </source>
</evidence>
<keyword evidence="2" id="KW-1185">Reference proteome</keyword>
<name>A0ABY5PMZ6_9ACTN</name>